<protein>
    <submittedName>
        <fullName evidence="3">FecR domain-containing protein</fullName>
    </submittedName>
</protein>
<comment type="caution">
    <text evidence="3">The sequence shown here is derived from an EMBL/GenBank/DDBJ whole genome shotgun (WGS) entry which is preliminary data.</text>
</comment>
<dbReference type="Pfam" id="PF04773">
    <property type="entry name" value="FecR"/>
    <property type="match status" value="1"/>
</dbReference>
<dbReference type="Proteomes" id="UP001597115">
    <property type="component" value="Unassembled WGS sequence"/>
</dbReference>
<dbReference type="PANTHER" id="PTHR38731">
    <property type="entry name" value="LIPL45-RELATED LIPOPROTEIN-RELATED"/>
    <property type="match status" value="1"/>
</dbReference>
<dbReference type="EMBL" id="JBHUDY010000001">
    <property type="protein sequence ID" value="MFD1611779.1"/>
    <property type="molecule type" value="Genomic_DNA"/>
</dbReference>
<feature type="signal peptide" evidence="1">
    <location>
        <begin position="1"/>
        <end position="20"/>
    </location>
</feature>
<gene>
    <name evidence="3" type="ORF">ACFSCW_08200</name>
</gene>
<sequence>MRFGSAILLMCIAASAPALAEIGRVKSSTGAAFVVRGKTQTPAKPGLPLEPQDVLLTKRDGRMAMTFIDNTRFALGPNSNVSVRQFLFDRKTQRGQFEAQVNRGSLAIVSGQIAKSGQDAMKVRTPTTVLGVRGTRFVVNVP</sequence>
<keyword evidence="4" id="KW-1185">Reference proteome</keyword>
<name>A0ABW4I4J4_9SPHN</name>
<evidence type="ECO:0000313" key="4">
    <source>
        <dbReference type="Proteomes" id="UP001597115"/>
    </source>
</evidence>
<feature type="domain" description="FecR protein" evidence="2">
    <location>
        <begin position="53"/>
        <end position="139"/>
    </location>
</feature>
<evidence type="ECO:0000256" key="1">
    <source>
        <dbReference type="SAM" id="SignalP"/>
    </source>
</evidence>
<feature type="chain" id="PRO_5046008180" evidence="1">
    <location>
        <begin position="21"/>
        <end position="142"/>
    </location>
</feature>
<reference evidence="4" key="1">
    <citation type="journal article" date="2019" name="Int. J. Syst. Evol. Microbiol.">
        <title>The Global Catalogue of Microorganisms (GCM) 10K type strain sequencing project: providing services to taxonomists for standard genome sequencing and annotation.</title>
        <authorList>
            <consortium name="The Broad Institute Genomics Platform"/>
            <consortium name="The Broad Institute Genome Sequencing Center for Infectious Disease"/>
            <person name="Wu L."/>
            <person name="Ma J."/>
        </authorList>
    </citation>
    <scope>NUCLEOTIDE SEQUENCE [LARGE SCALE GENOMIC DNA]</scope>
    <source>
        <strain evidence="4">CGMCC 1.16275</strain>
    </source>
</reference>
<accession>A0ABW4I4J4</accession>
<dbReference type="RefSeq" id="WP_380888358.1">
    <property type="nucleotide sequence ID" value="NZ_JBHUDY010000001.1"/>
</dbReference>
<organism evidence="3 4">
    <name type="scientific">Sphingomonas tabacisoli</name>
    <dbReference type="NCBI Taxonomy" id="2249466"/>
    <lineage>
        <taxon>Bacteria</taxon>
        <taxon>Pseudomonadati</taxon>
        <taxon>Pseudomonadota</taxon>
        <taxon>Alphaproteobacteria</taxon>
        <taxon>Sphingomonadales</taxon>
        <taxon>Sphingomonadaceae</taxon>
        <taxon>Sphingomonas</taxon>
    </lineage>
</organism>
<keyword evidence="1" id="KW-0732">Signal</keyword>
<dbReference type="InterPro" id="IPR006860">
    <property type="entry name" value="FecR"/>
</dbReference>
<evidence type="ECO:0000313" key="3">
    <source>
        <dbReference type="EMBL" id="MFD1611779.1"/>
    </source>
</evidence>
<dbReference type="Gene3D" id="2.60.120.1440">
    <property type="match status" value="1"/>
</dbReference>
<proteinExistence type="predicted"/>
<evidence type="ECO:0000259" key="2">
    <source>
        <dbReference type="Pfam" id="PF04773"/>
    </source>
</evidence>